<gene>
    <name evidence="1" type="ORF">COPCOM_00465</name>
</gene>
<protein>
    <submittedName>
        <fullName evidence="1">Uncharacterized protein</fullName>
    </submittedName>
</protein>
<name>C0B5P4_9FIRM</name>
<evidence type="ECO:0000313" key="2">
    <source>
        <dbReference type="Proteomes" id="UP000003793"/>
    </source>
</evidence>
<dbReference type="EMBL" id="ABVR01000033">
    <property type="protein sequence ID" value="EEG91208.1"/>
    <property type="molecule type" value="Genomic_DNA"/>
</dbReference>
<organism evidence="1 2">
    <name type="scientific">Coprococcus comes ATCC 27758</name>
    <dbReference type="NCBI Taxonomy" id="470146"/>
    <lineage>
        <taxon>Bacteria</taxon>
        <taxon>Bacillati</taxon>
        <taxon>Bacillota</taxon>
        <taxon>Clostridia</taxon>
        <taxon>Lachnospirales</taxon>
        <taxon>Lachnospiraceae</taxon>
        <taxon>Coprococcus</taxon>
    </lineage>
</organism>
<reference evidence="1 2" key="1">
    <citation type="submission" date="2009-02" db="EMBL/GenBank/DDBJ databases">
        <authorList>
            <person name="Fulton L."/>
            <person name="Clifton S."/>
            <person name="Fulton B."/>
            <person name="Xu J."/>
            <person name="Minx P."/>
            <person name="Pepin K.H."/>
            <person name="Johnson M."/>
            <person name="Bhonagiri V."/>
            <person name="Nash W.E."/>
            <person name="Mardis E.R."/>
            <person name="Wilson R.K."/>
        </authorList>
    </citation>
    <scope>NUCLEOTIDE SEQUENCE [LARGE SCALE GENOMIC DNA]</scope>
    <source>
        <strain evidence="1 2">ATCC 27758</strain>
    </source>
</reference>
<dbReference type="HOGENOM" id="CLU_3308051_0_0_9"/>
<dbReference type="AlphaFoldDB" id="C0B5P4"/>
<dbReference type="Proteomes" id="UP000003793">
    <property type="component" value="Unassembled WGS sequence"/>
</dbReference>
<evidence type="ECO:0000313" key="1">
    <source>
        <dbReference type="EMBL" id="EEG91208.1"/>
    </source>
</evidence>
<sequence length="39" mass="4638">MWQTGIDKGGKMLQIYGKHIKSRRFLYEMKMLATFQIST</sequence>
<proteinExistence type="predicted"/>
<accession>C0B5P4</accession>
<reference evidence="1 2" key="2">
    <citation type="submission" date="2009-03" db="EMBL/GenBank/DDBJ databases">
        <title>Draft genome sequence of Coprococcus comes (ATCC 27758).</title>
        <authorList>
            <person name="Sudarsanam P."/>
            <person name="Ley R."/>
            <person name="Guruge J."/>
            <person name="Turnbaugh P.J."/>
            <person name="Mahowald M."/>
            <person name="Liep D."/>
            <person name="Gordon J."/>
        </authorList>
    </citation>
    <scope>NUCLEOTIDE SEQUENCE [LARGE SCALE GENOMIC DNA]</scope>
    <source>
        <strain evidence="1 2">ATCC 27758</strain>
    </source>
</reference>
<comment type="caution">
    <text evidence="1">The sequence shown here is derived from an EMBL/GenBank/DDBJ whole genome shotgun (WGS) entry which is preliminary data.</text>
</comment>